<gene>
    <name evidence="1" type="ORF">chiPu_0030801</name>
</gene>
<evidence type="ECO:0000313" key="2">
    <source>
        <dbReference type="Proteomes" id="UP000287033"/>
    </source>
</evidence>
<name>A0A401TW42_CHIPU</name>
<dbReference type="AlphaFoldDB" id="A0A401TW42"/>
<dbReference type="OrthoDB" id="5573735at2759"/>
<evidence type="ECO:0000313" key="1">
    <source>
        <dbReference type="EMBL" id="GCC46854.1"/>
    </source>
</evidence>
<reference evidence="1 2" key="1">
    <citation type="journal article" date="2018" name="Nat. Ecol. Evol.">
        <title>Shark genomes provide insights into elasmobranch evolution and the origin of vertebrates.</title>
        <authorList>
            <person name="Hara Y"/>
            <person name="Yamaguchi K"/>
            <person name="Onimaru K"/>
            <person name="Kadota M"/>
            <person name="Koyanagi M"/>
            <person name="Keeley SD"/>
            <person name="Tatsumi K"/>
            <person name="Tanaka K"/>
            <person name="Motone F"/>
            <person name="Kageyama Y"/>
            <person name="Nozu R"/>
            <person name="Adachi N"/>
            <person name="Nishimura O"/>
            <person name="Nakagawa R"/>
            <person name="Tanegashima C"/>
            <person name="Kiyatake I"/>
            <person name="Matsumoto R"/>
            <person name="Murakumo K"/>
            <person name="Nishida K"/>
            <person name="Terakita A"/>
            <person name="Kuratani S"/>
            <person name="Sato K"/>
            <person name="Hyodo S Kuraku.S."/>
        </authorList>
    </citation>
    <scope>NUCLEOTIDE SEQUENCE [LARGE SCALE GENOMIC DNA]</scope>
</reference>
<keyword evidence="2" id="KW-1185">Reference proteome</keyword>
<proteinExistence type="predicted"/>
<protein>
    <submittedName>
        <fullName evidence="1">Uncharacterized protein</fullName>
    </submittedName>
</protein>
<organism evidence="1 2">
    <name type="scientific">Chiloscyllium punctatum</name>
    <name type="common">Brownbanded bambooshark</name>
    <name type="synonym">Hemiscyllium punctatum</name>
    <dbReference type="NCBI Taxonomy" id="137246"/>
    <lineage>
        <taxon>Eukaryota</taxon>
        <taxon>Metazoa</taxon>
        <taxon>Chordata</taxon>
        <taxon>Craniata</taxon>
        <taxon>Vertebrata</taxon>
        <taxon>Chondrichthyes</taxon>
        <taxon>Elasmobranchii</taxon>
        <taxon>Galeomorphii</taxon>
        <taxon>Galeoidea</taxon>
        <taxon>Orectolobiformes</taxon>
        <taxon>Hemiscylliidae</taxon>
        <taxon>Chiloscyllium</taxon>
    </lineage>
</organism>
<dbReference type="STRING" id="137246.A0A401TW42"/>
<feature type="non-terminal residue" evidence="1">
    <location>
        <position position="72"/>
    </location>
</feature>
<comment type="caution">
    <text evidence="1">The sequence shown here is derived from an EMBL/GenBank/DDBJ whole genome shotgun (WGS) entry which is preliminary data.</text>
</comment>
<accession>A0A401TW42</accession>
<dbReference type="EMBL" id="BEZZ01193437">
    <property type="protein sequence ID" value="GCC46854.1"/>
    <property type="molecule type" value="Genomic_DNA"/>
</dbReference>
<dbReference type="Proteomes" id="UP000287033">
    <property type="component" value="Unassembled WGS sequence"/>
</dbReference>
<sequence>MEEPEPGPGPGPGSLLSFLGRRAVTGDRFLREAFQRQRLSACRNLFKKDLLGHFGCVNAIEFSSGAGELLVS</sequence>